<dbReference type="EMBL" id="MLJW01007247">
    <property type="protein sequence ID" value="OIQ65538.1"/>
    <property type="molecule type" value="Genomic_DNA"/>
</dbReference>
<sequence>MALATPKEVMTQVPCDELTPRSPAMAGIDTLAIDVSSTFMKVASDSAMVPSTSALPLSGTMCVGIAGLGGGAAPAAASSMSSVVAMCGSVGRAP</sequence>
<protein>
    <submittedName>
        <fullName evidence="1">Uncharacterized protein</fullName>
    </submittedName>
</protein>
<gene>
    <name evidence="1" type="ORF">GALL_529010</name>
</gene>
<name>A0A1J5P383_9ZZZZ</name>
<dbReference type="AntiFam" id="ANF00279">
    <property type="entry name" value="Spurious ORF (shadow ORF of EmrB)"/>
</dbReference>
<accession>A0A1J5P383</accession>
<comment type="caution">
    <text evidence="1">The sequence shown here is derived from an EMBL/GenBank/DDBJ whole genome shotgun (WGS) entry which is preliminary data.</text>
</comment>
<proteinExistence type="predicted"/>
<evidence type="ECO:0000313" key="1">
    <source>
        <dbReference type="EMBL" id="OIQ65538.1"/>
    </source>
</evidence>
<reference evidence="1" key="1">
    <citation type="submission" date="2016-10" db="EMBL/GenBank/DDBJ databases">
        <title>Sequence of Gallionella enrichment culture.</title>
        <authorList>
            <person name="Poehlein A."/>
            <person name="Muehling M."/>
            <person name="Daniel R."/>
        </authorList>
    </citation>
    <scope>NUCLEOTIDE SEQUENCE</scope>
</reference>
<organism evidence="1">
    <name type="scientific">mine drainage metagenome</name>
    <dbReference type="NCBI Taxonomy" id="410659"/>
    <lineage>
        <taxon>unclassified sequences</taxon>
        <taxon>metagenomes</taxon>
        <taxon>ecological metagenomes</taxon>
    </lineage>
</organism>
<dbReference type="AlphaFoldDB" id="A0A1J5P383"/>